<evidence type="ECO:0000256" key="1">
    <source>
        <dbReference type="SAM" id="MobiDB-lite"/>
    </source>
</evidence>
<name>A0AA39Q9R6_9AGAR</name>
<evidence type="ECO:0000313" key="3">
    <source>
        <dbReference type="Proteomes" id="UP001175228"/>
    </source>
</evidence>
<reference evidence="2" key="1">
    <citation type="submission" date="2023-06" db="EMBL/GenBank/DDBJ databases">
        <authorList>
            <consortium name="Lawrence Berkeley National Laboratory"/>
            <person name="Ahrendt S."/>
            <person name="Sahu N."/>
            <person name="Indic B."/>
            <person name="Wong-Bajracharya J."/>
            <person name="Merenyi Z."/>
            <person name="Ke H.-M."/>
            <person name="Monk M."/>
            <person name="Kocsube S."/>
            <person name="Drula E."/>
            <person name="Lipzen A."/>
            <person name="Balint B."/>
            <person name="Henrissat B."/>
            <person name="Andreopoulos B."/>
            <person name="Martin F.M."/>
            <person name="Harder C.B."/>
            <person name="Rigling D."/>
            <person name="Ford K.L."/>
            <person name="Foster G.D."/>
            <person name="Pangilinan J."/>
            <person name="Papanicolaou A."/>
            <person name="Barry K."/>
            <person name="LaButti K."/>
            <person name="Viragh M."/>
            <person name="Koriabine M."/>
            <person name="Yan M."/>
            <person name="Riley R."/>
            <person name="Champramary S."/>
            <person name="Plett K.L."/>
            <person name="Tsai I.J."/>
            <person name="Slot J."/>
            <person name="Sipos G."/>
            <person name="Plett J."/>
            <person name="Nagy L.G."/>
            <person name="Grigoriev I.V."/>
        </authorList>
    </citation>
    <scope>NUCLEOTIDE SEQUENCE</scope>
    <source>
        <strain evidence="2">HWK02</strain>
    </source>
</reference>
<gene>
    <name evidence="2" type="ORF">EDD18DRAFT_1162754</name>
</gene>
<dbReference type="Proteomes" id="UP001175228">
    <property type="component" value="Unassembled WGS sequence"/>
</dbReference>
<comment type="caution">
    <text evidence="2">The sequence shown here is derived from an EMBL/GenBank/DDBJ whole genome shotgun (WGS) entry which is preliminary data.</text>
</comment>
<feature type="region of interest" description="Disordered" evidence="1">
    <location>
        <begin position="194"/>
        <end position="215"/>
    </location>
</feature>
<protein>
    <submittedName>
        <fullName evidence="2">Uncharacterized protein</fullName>
    </submittedName>
</protein>
<feature type="compositionally biased region" description="Basic and acidic residues" evidence="1">
    <location>
        <begin position="204"/>
        <end position="215"/>
    </location>
</feature>
<proteinExistence type="predicted"/>
<evidence type="ECO:0000313" key="2">
    <source>
        <dbReference type="EMBL" id="KAK0497543.1"/>
    </source>
</evidence>
<accession>A0AA39Q9R6</accession>
<dbReference type="AlphaFoldDB" id="A0AA39Q9R6"/>
<dbReference type="EMBL" id="JAUEPU010000013">
    <property type="protein sequence ID" value="KAK0497543.1"/>
    <property type="molecule type" value="Genomic_DNA"/>
</dbReference>
<organism evidence="2 3">
    <name type="scientific">Armillaria luteobubalina</name>
    <dbReference type="NCBI Taxonomy" id="153913"/>
    <lineage>
        <taxon>Eukaryota</taxon>
        <taxon>Fungi</taxon>
        <taxon>Dikarya</taxon>
        <taxon>Basidiomycota</taxon>
        <taxon>Agaricomycotina</taxon>
        <taxon>Agaricomycetes</taxon>
        <taxon>Agaricomycetidae</taxon>
        <taxon>Agaricales</taxon>
        <taxon>Marasmiineae</taxon>
        <taxon>Physalacriaceae</taxon>
        <taxon>Armillaria</taxon>
    </lineage>
</organism>
<sequence>MELATEDTTAINEKNSRFVPPDPWASFSYLALILIKDYFLRVYMGPQGFGIGITTEKDRQIRRLEVFVQAHTARTALVQERLTATQRALDALRVVHAEEMRAEHEVSEGLRVRVMKYQERLTDRVSASKDFSVWPCAQLRVTSFLDPTDLLSSLTTSRDTEQRAHKRTQKAAVNTIAVLEAQLAHREAELEALLGRAPEDLPDLGERREGEEEER</sequence>
<keyword evidence="3" id="KW-1185">Reference proteome</keyword>